<dbReference type="RefSeq" id="WP_231440350.1">
    <property type="nucleotide sequence ID" value="NZ_JAJOMB010000004.1"/>
</dbReference>
<evidence type="ECO:0000313" key="10">
    <source>
        <dbReference type="Proteomes" id="UP001138997"/>
    </source>
</evidence>
<organism evidence="9 10">
    <name type="scientific">Kineosporia babensis</name>
    <dbReference type="NCBI Taxonomy" id="499548"/>
    <lineage>
        <taxon>Bacteria</taxon>
        <taxon>Bacillati</taxon>
        <taxon>Actinomycetota</taxon>
        <taxon>Actinomycetes</taxon>
        <taxon>Kineosporiales</taxon>
        <taxon>Kineosporiaceae</taxon>
        <taxon>Kineosporia</taxon>
    </lineage>
</organism>
<dbReference type="NCBIfam" id="NF003606">
    <property type="entry name" value="PRK05257.2-1"/>
    <property type="match status" value="1"/>
</dbReference>
<comment type="pathway">
    <text evidence="3 8">Carbohydrate metabolism; tricarboxylic acid cycle; oxaloacetate from (S)-malate (quinone route): step 1/1.</text>
</comment>
<evidence type="ECO:0000256" key="7">
    <source>
        <dbReference type="ARBA" id="ARBA00023002"/>
    </source>
</evidence>
<dbReference type="HAMAP" id="MF_00212">
    <property type="entry name" value="MQO"/>
    <property type="match status" value="1"/>
</dbReference>
<sequence>MPRHHHYDAVLVGGGVMSATLATMLAELEPDWNVLVLEKLEQVGAESSDMWNNAGTGHAALCELNYTPAGPDGIIDISKAVAINEQFQASLQFWAHLVDRGVLADPSSFINTVPHMSFVRNDDVPFLRARYEALSQHPLFAGMQWTSDHAQLKEWAPLLVADRSTDEKVAATRAEAGTDVDFGTLTQQMLAGASKNGVEVLTGHTVKTLRRRDSGWMVRAKGPEGRFEVTTPFVFVGSGGGALHLLQRSGIPEGKGFGGFPVSGQWLRCTNPDVVEQHAAKVYGQAEVGAPPMSVPHLDTRYSNGTKALMFGPYAGFSPKFLKQGSLWDLPRSVKAHNLLPMLAVARDNVSLMTYLGRQIVQSMDQRLEALKTFYPDAREQDWELLTAGQRVQVIKKGPRGGVLQFGTELVRAADGSVAALLGASPGASTAVDVMLRLLTECFPARQEFWGERLRTMVPSYGMKLSDDPDLLSRTLAWTTDTLNLGETSPRGRTAAPSSPN</sequence>
<dbReference type="GO" id="GO:0006099">
    <property type="term" value="P:tricarboxylic acid cycle"/>
    <property type="evidence" value="ECO:0007669"/>
    <property type="project" value="UniProtKB-UniRule"/>
</dbReference>
<dbReference type="Gene3D" id="3.50.50.60">
    <property type="entry name" value="FAD/NAD(P)-binding domain"/>
    <property type="match status" value="2"/>
</dbReference>
<dbReference type="PANTHER" id="PTHR43104:SF2">
    <property type="entry name" value="L-2-HYDROXYGLUTARATE DEHYDROGENASE, MITOCHONDRIAL"/>
    <property type="match status" value="1"/>
</dbReference>
<dbReference type="EC" id="1.1.5.4" evidence="8"/>
<gene>
    <name evidence="8" type="primary">mqo</name>
    <name evidence="9" type="ORF">LR394_09705</name>
</gene>
<dbReference type="Pfam" id="PF06039">
    <property type="entry name" value="Mqo"/>
    <property type="match status" value="1"/>
</dbReference>
<dbReference type="NCBIfam" id="NF003611">
    <property type="entry name" value="PRK05257.3-2"/>
    <property type="match status" value="1"/>
</dbReference>
<dbReference type="NCBIfam" id="NF003603">
    <property type="entry name" value="PRK05257.1-1"/>
    <property type="match status" value="1"/>
</dbReference>
<accession>A0A9X1SSX2</accession>
<name>A0A9X1SSX2_9ACTN</name>
<evidence type="ECO:0000256" key="2">
    <source>
        <dbReference type="ARBA" id="ARBA00001974"/>
    </source>
</evidence>
<protein>
    <recommendedName>
        <fullName evidence="8">Probable malate:quinone oxidoreductase</fullName>
        <ecNumber evidence="8">1.1.5.4</ecNumber>
    </recommendedName>
    <alternativeName>
        <fullName evidence="8">MQO</fullName>
    </alternativeName>
    <alternativeName>
        <fullName evidence="8">Malate dehydrogenase [quinone]</fullName>
    </alternativeName>
</protein>
<comment type="similarity">
    <text evidence="8">Belongs to the MQO family.</text>
</comment>
<comment type="catalytic activity">
    <reaction evidence="1 8">
        <text>(S)-malate + a quinone = a quinol + oxaloacetate</text>
        <dbReference type="Rhea" id="RHEA:46012"/>
        <dbReference type="ChEBI" id="CHEBI:15589"/>
        <dbReference type="ChEBI" id="CHEBI:16452"/>
        <dbReference type="ChEBI" id="CHEBI:24646"/>
        <dbReference type="ChEBI" id="CHEBI:132124"/>
        <dbReference type="EC" id="1.1.5.4"/>
    </reaction>
</comment>
<reference evidence="9" key="1">
    <citation type="submission" date="2021-11" db="EMBL/GenBank/DDBJ databases">
        <title>Streptomyces corallinus and Kineosporia corallina sp. nov., two new coral-derived marine actinobacteria.</title>
        <authorList>
            <person name="Buangrab K."/>
            <person name="Sutthacheep M."/>
            <person name="Yeemin T."/>
            <person name="Harunari E."/>
            <person name="Igarashi Y."/>
            <person name="Sripreechasak P."/>
            <person name="Kanchanasin P."/>
            <person name="Tanasupawat S."/>
            <person name="Phongsopitanun W."/>
        </authorList>
    </citation>
    <scope>NUCLEOTIDE SEQUENCE</scope>
    <source>
        <strain evidence="9">JCM 31032</strain>
    </source>
</reference>
<comment type="caution">
    <text evidence="9">The sequence shown here is derived from an EMBL/GenBank/DDBJ whole genome shotgun (WGS) entry which is preliminary data.</text>
</comment>
<evidence type="ECO:0000256" key="5">
    <source>
        <dbReference type="ARBA" id="ARBA00022630"/>
    </source>
</evidence>
<keyword evidence="10" id="KW-1185">Reference proteome</keyword>
<dbReference type="NCBIfam" id="TIGR01320">
    <property type="entry name" value="mal_quin_oxido"/>
    <property type="match status" value="1"/>
</dbReference>
<dbReference type="AlphaFoldDB" id="A0A9X1SSX2"/>
<dbReference type="InterPro" id="IPR036188">
    <property type="entry name" value="FAD/NAD-bd_sf"/>
</dbReference>
<evidence type="ECO:0000256" key="6">
    <source>
        <dbReference type="ARBA" id="ARBA00022827"/>
    </source>
</evidence>
<evidence type="ECO:0000256" key="1">
    <source>
        <dbReference type="ARBA" id="ARBA00001139"/>
    </source>
</evidence>
<keyword evidence="4 8" id="KW-0816">Tricarboxylic acid cycle</keyword>
<evidence type="ECO:0000256" key="8">
    <source>
        <dbReference type="HAMAP-Rule" id="MF_00212"/>
    </source>
</evidence>
<dbReference type="GO" id="GO:0008924">
    <property type="term" value="F:L-malate dehydrogenase (quinone) activity"/>
    <property type="evidence" value="ECO:0007669"/>
    <property type="project" value="UniProtKB-UniRule"/>
</dbReference>
<dbReference type="GO" id="GO:0047545">
    <property type="term" value="F:(S)-2-hydroxyglutarate dehydrogenase activity"/>
    <property type="evidence" value="ECO:0007669"/>
    <property type="project" value="TreeGrafter"/>
</dbReference>
<dbReference type="NCBIfam" id="NF009875">
    <property type="entry name" value="PRK13339.1"/>
    <property type="match status" value="1"/>
</dbReference>
<keyword evidence="6 8" id="KW-0274">FAD</keyword>
<dbReference type="EMBL" id="JAJOMB010000004">
    <property type="protein sequence ID" value="MCD5311172.1"/>
    <property type="molecule type" value="Genomic_DNA"/>
</dbReference>
<keyword evidence="7 8" id="KW-0560">Oxidoreductase</keyword>
<evidence type="ECO:0000313" key="9">
    <source>
        <dbReference type="EMBL" id="MCD5311172.1"/>
    </source>
</evidence>
<comment type="cofactor">
    <cofactor evidence="2 8">
        <name>FAD</name>
        <dbReference type="ChEBI" id="CHEBI:57692"/>
    </cofactor>
</comment>
<dbReference type="Proteomes" id="UP001138997">
    <property type="component" value="Unassembled WGS sequence"/>
</dbReference>
<dbReference type="NCBIfam" id="NF003610">
    <property type="entry name" value="PRK05257.3-1"/>
    <property type="match status" value="1"/>
</dbReference>
<dbReference type="PANTHER" id="PTHR43104">
    <property type="entry name" value="L-2-HYDROXYGLUTARATE DEHYDROGENASE, MITOCHONDRIAL"/>
    <property type="match status" value="1"/>
</dbReference>
<evidence type="ECO:0000256" key="3">
    <source>
        <dbReference type="ARBA" id="ARBA00005012"/>
    </source>
</evidence>
<evidence type="ECO:0000256" key="4">
    <source>
        <dbReference type="ARBA" id="ARBA00022532"/>
    </source>
</evidence>
<dbReference type="InterPro" id="IPR006231">
    <property type="entry name" value="MQO"/>
</dbReference>
<dbReference type="NCBIfam" id="NF003605">
    <property type="entry name" value="PRK05257.1-4"/>
    <property type="match status" value="1"/>
</dbReference>
<keyword evidence="5 8" id="KW-0285">Flavoprotein</keyword>
<proteinExistence type="inferred from homology"/>
<dbReference type="SUPFAM" id="SSF51905">
    <property type="entry name" value="FAD/NAD(P)-binding domain"/>
    <property type="match status" value="1"/>
</dbReference>